<keyword evidence="2" id="KW-1185">Reference proteome</keyword>
<sequence length="177" mass="19986">MKLKKFDEIDWTTPDAEQFALYWRGLEPDADVPHRRSFDPMRISALLPFIAIYEVLSRDEIIYRLAGTAIVERLGKEVTGKNFLDFWEGEPRERAASSMYECVSRPCGIFSELSGTAESGGTESSVAVGFPLLDDSGDCNRLVFYSTGFQLTRTRVPREDQIRTLSAARGTFIDLSR</sequence>
<accession>A0A845ME11</accession>
<dbReference type="InterPro" id="IPR009922">
    <property type="entry name" value="DUF1457"/>
</dbReference>
<dbReference type="Proteomes" id="UP000445696">
    <property type="component" value="Unassembled WGS sequence"/>
</dbReference>
<dbReference type="AlphaFoldDB" id="A0A845ME11"/>
<gene>
    <name evidence="1" type="ORF">GQF03_03960</name>
</gene>
<organism evidence="1 2">
    <name type="scientific">Sneathiella chungangensis</name>
    <dbReference type="NCBI Taxonomy" id="1418234"/>
    <lineage>
        <taxon>Bacteria</taxon>
        <taxon>Pseudomonadati</taxon>
        <taxon>Pseudomonadota</taxon>
        <taxon>Alphaproteobacteria</taxon>
        <taxon>Sneathiellales</taxon>
        <taxon>Sneathiellaceae</taxon>
        <taxon>Sneathiella</taxon>
    </lineage>
</organism>
<dbReference type="OrthoDB" id="8480244at2"/>
<dbReference type="RefSeq" id="WP_161337870.1">
    <property type="nucleotide sequence ID" value="NZ_JBHSDG010000002.1"/>
</dbReference>
<dbReference type="Pfam" id="PF07310">
    <property type="entry name" value="PAS_5"/>
    <property type="match status" value="1"/>
</dbReference>
<proteinExistence type="predicted"/>
<comment type="caution">
    <text evidence="1">The sequence shown here is derived from an EMBL/GenBank/DDBJ whole genome shotgun (WGS) entry which is preliminary data.</text>
</comment>
<reference evidence="1 2" key="1">
    <citation type="journal article" date="2014" name="Int. J. Syst. Evol. Microbiol.">
        <title>Sneathiella chungangensis sp. nov., isolated from a marine sand, and emended description of the genus Sneathiella.</title>
        <authorList>
            <person name="Siamphan C."/>
            <person name="Kim H."/>
            <person name="Lee J.S."/>
            <person name="Kim W."/>
        </authorList>
    </citation>
    <scope>NUCLEOTIDE SEQUENCE [LARGE SCALE GENOMIC DNA]</scope>
    <source>
        <strain evidence="1 2">KCTC 32476</strain>
    </source>
</reference>
<protein>
    <submittedName>
        <fullName evidence="1">PAS domain-containing protein</fullName>
    </submittedName>
</protein>
<evidence type="ECO:0000313" key="2">
    <source>
        <dbReference type="Proteomes" id="UP000445696"/>
    </source>
</evidence>
<dbReference type="EMBL" id="WTVA01000001">
    <property type="protein sequence ID" value="MZR21477.1"/>
    <property type="molecule type" value="Genomic_DNA"/>
</dbReference>
<name>A0A845ME11_9PROT</name>
<evidence type="ECO:0000313" key="1">
    <source>
        <dbReference type="EMBL" id="MZR21477.1"/>
    </source>
</evidence>